<dbReference type="EMBL" id="FQVN01000002">
    <property type="protein sequence ID" value="SHF16952.1"/>
    <property type="molecule type" value="Genomic_DNA"/>
</dbReference>
<sequence>MMSEHVEAEVAWRMRRSGAKRVELVINNEMCRGQLSRVELLPDLLLPGQTLVVHGPRRTRVFRGRSL</sequence>
<proteinExistence type="predicted"/>
<dbReference type="Proteomes" id="UP000184501">
    <property type="component" value="Unassembled WGS sequence"/>
</dbReference>
<dbReference type="AlphaFoldDB" id="A0A1M4ZGM6"/>
<dbReference type="InterPro" id="IPR032724">
    <property type="entry name" value="SCP1.201-like"/>
</dbReference>
<name>A0A1M4ZGM6_STRHI</name>
<accession>A0A1M4ZGM6</accession>
<organism evidence="1 2">
    <name type="scientific">Streptoalloteichus hindustanus</name>
    <dbReference type="NCBI Taxonomy" id="2017"/>
    <lineage>
        <taxon>Bacteria</taxon>
        <taxon>Bacillati</taxon>
        <taxon>Actinomycetota</taxon>
        <taxon>Actinomycetes</taxon>
        <taxon>Pseudonocardiales</taxon>
        <taxon>Pseudonocardiaceae</taxon>
        <taxon>Streptoalloteichus</taxon>
    </lineage>
</organism>
<dbReference type="Pfam" id="PF14428">
    <property type="entry name" value="DddA-like"/>
    <property type="match status" value="1"/>
</dbReference>
<gene>
    <name evidence="1" type="ORF">SAMN05444320_102725</name>
</gene>
<protein>
    <submittedName>
        <fullName evidence="1">SCP1.201-like deaminase</fullName>
    </submittedName>
</protein>
<reference evidence="1 2" key="1">
    <citation type="submission" date="2016-11" db="EMBL/GenBank/DDBJ databases">
        <authorList>
            <person name="Jaros S."/>
            <person name="Januszkiewicz K."/>
            <person name="Wedrychowicz H."/>
        </authorList>
    </citation>
    <scope>NUCLEOTIDE SEQUENCE [LARGE SCALE GENOMIC DNA]</scope>
    <source>
        <strain evidence="1 2">DSM 44523</strain>
    </source>
</reference>
<evidence type="ECO:0000313" key="1">
    <source>
        <dbReference type="EMBL" id="SHF16952.1"/>
    </source>
</evidence>
<keyword evidence="2" id="KW-1185">Reference proteome</keyword>
<evidence type="ECO:0000313" key="2">
    <source>
        <dbReference type="Proteomes" id="UP000184501"/>
    </source>
</evidence>